<name>A0A0J6YH24_COCIT</name>
<evidence type="ECO:0000313" key="1">
    <source>
        <dbReference type="EMBL" id="KMP06188.1"/>
    </source>
</evidence>
<proteinExistence type="predicted"/>
<accession>A0A0J6YH24</accession>
<reference evidence="2" key="1">
    <citation type="journal article" date="2010" name="Genome Res.">
        <title>Population genomic sequencing of Coccidioides fungi reveals recent hybridization and transposon control.</title>
        <authorList>
            <person name="Neafsey D.E."/>
            <person name="Barker B.M."/>
            <person name="Sharpton T.J."/>
            <person name="Stajich J.E."/>
            <person name="Park D.J."/>
            <person name="Whiston E."/>
            <person name="Hung C.-Y."/>
            <person name="McMahan C."/>
            <person name="White J."/>
            <person name="Sykes S."/>
            <person name="Heiman D."/>
            <person name="Young S."/>
            <person name="Zeng Q."/>
            <person name="Abouelleil A."/>
            <person name="Aftuck L."/>
            <person name="Bessette D."/>
            <person name="Brown A."/>
            <person name="FitzGerald M."/>
            <person name="Lui A."/>
            <person name="Macdonald J.P."/>
            <person name="Priest M."/>
            <person name="Orbach M.J."/>
            <person name="Galgiani J.N."/>
            <person name="Kirkland T.N."/>
            <person name="Cole G.T."/>
            <person name="Birren B.W."/>
            <person name="Henn M.R."/>
            <person name="Taylor J.W."/>
            <person name="Rounsley S.D."/>
        </authorList>
    </citation>
    <scope>NUCLEOTIDE SEQUENCE [LARGE SCALE GENOMIC DNA]</scope>
    <source>
        <strain evidence="2">RMSCC 2394</strain>
    </source>
</reference>
<dbReference type="Proteomes" id="UP000054565">
    <property type="component" value="Unassembled WGS sequence"/>
</dbReference>
<protein>
    <submittedName>
        <fullName evidence="1">Uncharacterized protein</fullName>
    </submittedName>
</protein>
<evidence type="ECO:0000313" key="2">
    <source>
        <dbReference type="Proteomes" id="UP000054565"/>
    </source>
</evidence>
<sequence length="45" mass="5312">MALGYLIWSPWVAIVDTCFDCLRTWALRHLSHPVDFEGRRSYESI</sequence>
<gene>
    <name evidence="1" type="ORF">CIRG_05869</name>
</gene>
<dbReference type="AlphaFoldDB" id="A0A0J6YH24"/>
<dbReference type="EMBL" id="DS028096">
    <property type="protein sequence ID" value="KMP06188.1"/>
    <property type="molecule type" value="Genomic_DNA"/>
</dbReference>
<organism evidence="1 2">
    <name type="scientific">Coccidioides immitis RMSCC 2394</name>
    <dbReference type="NCBI Taxonomy" id="404692"/>
    <lineage>
        <taxon>Eukaryota</taxon>
        <taxon>Fungi</taxon>
        <taxon>Dikarya</taxon>
        <taxon>Ascomycota</taxon>
        <taxon>Pezizomycotina</taxon>
        <taxon>Eurotiomycetes</taxon>
        <taxon>Eurotiomycetidae</taxon>
        <taxon>Onygenales</taxon>
        <taxon>Onygenaceae</taxon>
        <taxon>Coccidioides</taxon>
    </lineage>
</organism>